<dbReference type="GO" id="GO:0005634">
    <property type="term" value="C:nucleus"/>
    <property type="evidence" value="ECO:0007669"/>
    <property type="project" value="UniProtKB-SubCell"/>
</dbReference>
<dbReference type="InterPro" id="IPR036236">
    <property type="entry name" value="Znf_C2H2_sf"/>
</dbReference>
<dbReference type="FunFam" id="3.30.160.60:FF:001289">
    <property type="entry name" value="Zinc finger protein 574"/>
    <property type="match status" value="1"/>
</dbReference>
<feature type="domain" description="C2H2-type" evidence="13">
    <location>
        <begin position="254"/>
        <end position="281"/>
    </location>
</feature>
<evidence type="ECO:0000256" key="6">
    <source>
        <dbReference type="ARBA" id="ARBA00022833"/>
    </source>
</evidence>
<comment type="subcellular location">
    <subcellularLocation>
        <location evidence="2">Nucleus</location>
    </subcellularLocation>
</comment>
<evidence type="ECO:0000256" key="11">
    <source>
        <dbReference type="PROSITE-ProRule" id="PRU00042"/>
    </source>
</evidence>
<evidence type="ECO:0000313" key="14">
    <source>
        <dbReference type="EMBL" id="OWF49316.1"/>
    </source>
</evidence>
<dbReference type="SUPFAM" id="SSF57667">
    <property type="entry name" value="beta-beta-alpha zinc fingers"/>
    <property type="match status" value="5"/>
</dbReference>
<organism evidence="14 15">
    <name type="scientific">Mizuhopecten yessoensis</name>
    <name type="common">Japanese scallop</name>
    <name type="synonym">Patinopecten yessoensis</name>
    <dbReference type="NCBI Taxonomy" id="6573"/>
    <lineage>
        <taxon>Eukaryota</taxon>
        <taxon>Metazoa</taxon>
        <taxon>Spiralia</taxon>
        <taxon>Lophotrochozoa</taxon>
        <taxon>Mollusca</taxon>
        <taxon>Bivalvia</taxon>
        <taxon>Autobranchia</taxon>
        <taxon>Pteriomorphia</taxon>
        <taxon>Pectinida</taxon>
        <taxon>Pectinoidea</taxon>
        <taxon>Pectinidae</taxon>
        <taxon>Mizuhopecten</taxon>
    </lineage>
</organism>
<evidence type="ECO:0000256" key="10">
    <source>
        <dbReference type="ARBA" id="ARBA00023242"/>
    </source>
</evidence>
<protein>
    <submittedName>
        <fullName evidence="14">Zinc finger protein 2-like</fullName>
    </submittedName>
</protein>
<feature type="domain" description="C2H2-type" evidence="13">
    <location>
        <begin position="197"/>
        <end position="225"/>
    </location>
</feature>
<evidence type="ECO:0000259" key="13">
    <source>
        <dbReference type="PROSITE" id="PS50157"/>
    </source>
</evidence>
<keyword evidence="9" id="KW-0804">Transcription</keyword>
<keyword evidence="3" id="KW-0479">Metal-binding</keyword>
<evidence type="ECO:0000256" key="12">
    <source>
        <dbReference type="SAM" id="MobiDB-lite"/>
    </source>
</evidence>
<dbReference type="InterPro" id="IPR050888">
    <property type="entry name" value="ZnF_C2H2-type_TF"/>
</dbReference>
<keyword evidence="5 11" id="KW-0863">Zinc-finger</keyword>
<dbReference type="PANTHER" id="PTHR24406">
    <property type="entry name" value="TRANSCRIPTIONAL REPRESSOR CTCFL-RELATED"/>
    <property type="match status" value="1"/>
</dbReference>
<keyword evidence="10" id="KW-0539">Nucleus</keyword>
<reference evidence="14 15" key="1">
    <citation type="journal article" date="2017" name="Nat. Ecol. Evol.">
        <title>Scallop genome provides insights into evolution of bilaterian karyotype and development.</title>
        <authorList>
            <person name="Wang S."/>
            <person name="Zhang J."/>
            <person name="Jiao W."/>
            <person name="Li J."/>
            <person name="Xun X."/>
            <person name="Sun Y."/>
            <person name="Guo X."/>
            <person name="Huan P."/>
            <person name="Dong B."/>
            <person name="Zhang L."/>
            <person name="Hu X."/>
            <person name="Sun X."/>
            <person name="Wang J."/>
            <person name="Zhao C."/>
            <person name="Wang Y."/>
            <person name="Wang D."/>
            <person name="Huang X."/>
            <person name="Wang R."/>
            <person name="Lv J."/>
            <person name="Li Y."/>
            <person name="Zhang Z."/>
            <person name="Liu B."/>
            <person name="Lu W."/>
            <person name="Hui Y."/>
            <person name="Liang J."/>
            <person name="Zhou Z."/>
            <person name="Hou R."/>
            <person name="Li X."/>
            <person name="Liu Y."/>
            <person name="Li H."/>
            <person name="Ning X."/>
            <person name="Lin Y."/>
            <person name="Zhao L."/>
            <person name="Xing Q."/>
            <person name="Dou J."/>
            <person name="Li Y."/>
            <person name="Mao J."/>
            <person name="Guo H."/>
            <person name="Dou H."/>
            <person name="Li T."/>
            <person name="Mu C."/>
            <person name="Jiang W."/>
            <person name="Fu Q."/>
            <person name="Fu X."/>
            <person name="Miao Y."/>
            <person name="Liu J."/>
            <person name="Yu Q."/>
            <person name="Li R."/>
            <person name="Liao H."/>
            <person name="Li X."/>
            <person name="Kong Y."/>
            <person name="Jiang Z."/>
            <person name="Chourrout D."/>
            <person name="Li R."/>
            <person name="Bao Z."/>
        </authorList>
    </citation>
    <scope>NUCLEOTIDE SEQUENCE [LARGE SCALE GENOMIC DNA]</scope>
    <source>
        <strain evidence="14 15">PY_sf001</strain>
    </source>
</reference>
<accession>A0A210QKT3</accession>
<dbReference type="FunFam" id="3.30.160.60:FF:000624">
    <property type="entry name" value="zinc finger protein 697"/>
    <property type="match status" value="1"/>
</dbReference>
<evidence type="ECO:0000313" key="15">
    <source>
        <dbReference type="Proteomes" id="UP000242188"/>
    </source>
</evidence>
<feature type="region of interest" description="Disordered" evidence="12">
    <location>
        <begin position="1"/>
        <end position="44"/>
    </location>
</feature>
<feature type="domain" description="C2H2-type" evidence="13">
    <location>
        <begin position="338"/>
        <end position="365"/>
    </location>
</feature>
<comment type="caution">
    <text evidence="14">The sequence shown here is derived from an EMBL/GenBank/DDBJ whole genome shotgun (WGS) entry which is preliminary data.</text>
</comment>
<feature type="domain" description="C2H2-type" evidence="13">
    <location>
        <begin position="141"/>
        <end position="168"/>
    </location>
</feature>
<dbReference type="AlphaFoldDB" id="A0A210QKT3"/>
<dbReference type="Gene3D" id="3.30.160.60">
    <property type="entry name" value="Classic Zinc Finger"/>
    <property type="match status" value="9"/>
</dbReference>
<feature type="domain" description="C2H2-type" evidence="13">
    <location>
        <begin position="114"/>
        <end position="141"/>
    </location>
</feature>
<name>A0A210QKT3_MIZYE</name>
<gene>
    <name evidence="14" type="ORF">KP79_PYT23377</name>
</gene>
<feature type="domain" description="C2H2-type" evidence="13">
    <location>
        <begin position="226"/>
        <end position="253"/>
    </location>
</feature>
<dbReference type="SMART" id="SM00355">
    <property type="entry name" value="ZnF_C2H2"/>
    <property type="match status" value="11"/>
</dbReference>
<dbReference type="Proteomes" id="UP000242188">
    <property type="component" value="Unassembled WGS sequence"/>
</dbReference>
<feature type="domain" description="C2H2-type" evidence="13">
    <location>
        <begin position="366"/>
        <end position="393"/>
    </location>
</feature>
<comment type="function">
    <text evidence="1">May be involved in transcriptional regulation.</text>
</comment>
<dbReference type="GO" id="GO:0003677">
    <property type="term" value="F:DNA binding"/>
    <property type="evidence" value="ECO:0007669"/>
    <property type="project" value="UniProtKB-KW"/>
</dbReference>
<evidence type="ECO:0000256" key="1">
    <source>
        <dbReference type="ARBA" id="ARBA00003767"/>
    </source>
</evidence>
<evidence type="ECO:0000256" key="8">
    <source>
        <dbReference type="ARBA" id="ARBA00023125"/>
    </source>
</evidence>
<dbReference type="PROSITE" id="PS50157">
    <property type="entry name" value="ZINC_FINGER_C2H2_2"/>
    <property type="match status" value="11"/>
</dbReference>
<feature type="domain" description="C2H2-type" evidence="13">
    <location>
        <begin position="394"/>
        <end position="422"/>
    </location>
</feature>
<keyword evidence="7" id="KW-0805">Transcription regulation</keyword>
<feature type="domain" description="C2H2-type" evidence="13">
    <location>
        <begin position="310"/>
        <end position="337"/>
    </location>
</feature>
<evidence type="ECO:0000256" key="7">
    <source>
        <dbReference type="ARBA" id="ARBA00023015"/>
    </source>
</evidence>
<dbReference type="FunFam" id="3.30.160.60:FF:000213">
    <property type="entry name" value="Zinc finger protein 624"/>
    <property type="match status" value="1"/>
</dbReference>
<feature type="domain" description="C2H2-type" evidence="13">
    <location>
        <begin position="282"/>
        <end position="309"/>
    </location>
</feature>
<evidence type="ECO:0000256" key="2">
    <source>
        <dbReference type="ARBA" id="ARBA00004123"/>
    </source>
</evidence>
<keyword evidence="4" id="KW-0677">Repeat</keyword>
<sequence>MKSSAGTKQNASFKTKTKKSSFRNTRKTKWTRRAKERVKHKDKYDTSVMNPEWDENLHKITKLPNGKDNTSSSSVVLKKVGRKGNIAKPIVENENIGEIQGYEDINDPSKVTVFGCNLCQKMFTSSLGLNRHKQVHRAKDYACKICGKIFRRQSSLHKHSVLHSDDSPYKCPICGKYSKSKERSTLHLRTHSGVKPYQCDVCGRNFTQIGNLKLHKKNIHAPESVFKCEICCKEFEFNKELISHVLTHTDGKILKCYECGKMFGKKEHFEKHQELHTEVRPFSCDICGNTYKKNADLKCHLETHDTSQGYVCDVCGRSFGYKSSLKYHLRIHTGDKPYSCDICGKAFRTSSNRSKHVLSHTNYRPFSCDQCAKSFRDNRSLVIHKRTHSGSRPYQCSICFKSFIVQSELNRHRKKLHLNATECDNENGRTISTNGLSPYSKGTKYDQRELSVENTFDEMARDSVQNDVTKGRNHENLTHVEAASLGVDHMQLFPKESTTVRLPGVPIVNSSHASITTSLESNTVVEITNSCQYEMAVHYSSNNMYGYVRDMLLTGNEMGSRGSTSAPSPYLLPATSLCPANTSSTWNNNLESNDNSGVNSSQPTTLSHTNTTFFQRDRDSVMEPIMQLPNSMISAHYGRSNISEETIRCDTLSQCGIVNQTTKCDTLSQCGIVN</sequence>
<dbReference type="Pfam" id="PF00096">
    <property type="entry name" value="zf-C2H2"/>
    <property type="match status" value="7"/>
</dbReference>
<dbReference type="PROSITE" id="PS00028">
    <property type="entry name" value="ZINC_FINGER_C2H2_1"/>
    <property type="match status" value="9"/>
</dbReference>
<dbReference type="EMBL" id="NEDP02003184">
    <property type="protein sequence ID" value="OWF49316.1"/>
    <property type="molecule type" value="Genomic_DNA"/>
</dbReference>
<feature type="region of interest" description="Disordered" evidence="12">
    <location>
        <begin position="585"/>
        <end position="610"/>
    </location>
</feature>
<dbReference type="GO" id="GO:0006357">
    <property type="term" value="P:regulation of transcription by RNA polymerase II"/>
    <property type="evidence" value="ECO:0007669"/>
    <property type="project" value="UniProtKB-ARBA"/>
</dbReference>
<keyword evidence="8" id="KW-0238">DNA-binding</keyword>
<dbReference type="OrthoDB" id="40579at2759"/>
<feature type="compositionally biased region" description="Polar residues" evidence="12">
    <location>
        <begin position="1"/>
        <end position="11"/>
    </location>
</feature>
<feature type="compositionally biased region" description="Basic residues" evidence="12">
    <location>
        <begin position="15"/>
        <end position="41"/>
    </location>
</feature>
<evidence type="ECO:0000256" key="5">
    <source>
        <dbReference type="ARBA" id="ARBA00022771"/>
    </source>
</evidence>
<feature type="domain" description="C2H2-type" evidence="13">
    <location>
        <begin position="169"/>
        <end position="196"/>
    </location>
</feature>
<keyword evidence="6" id="KW-0862">Zinc</keyword>
<keyword evidence="15" id="KW-1185">Reference proteome</keyword>
<evidence type="ECO:0000256" key="3">
    <source>
        <dbReference type="ARBA" id="ARBA00022723"/>
    </source>
</evidence>
<dbReference type="InterPro" id="IPR013087">
    <property type="entry name" value="Znf_C2H2_type"/>
</dbReference>
<evidence type="ECO:0000256" key="4">
    <source>
        <dbReference type="ARBA" id="ARBA00022737"/>
    </source>
</evidence>
<dbReference type="GO" id="GO:0008270">
    <property type="term" value="F:zinc ion binding"/>
    <property type="evidence" value="ECO:0007669"/>
    <property type="project" value="UniProtKB-KW"/>
</dbReference>
<dbReference type="FunFam" id="3.30.160.60:FF:000634">
    <property type="entry name" value="Zinc finger X-chromosomal protein"/>
    <property type="match status" value="1"/>
</dbReference>
<proteinExistence type="predicted"/>
<evidence type="ECO:0000256" key="9">
    <source>
        <dbReference type="ARBA" id="ARBA00023163"/>
    </source>
</evidence>